<feature type="transmembrane region" description="Helical" evidence="8">
    <location>
        <begin position="63"/>
        <end position="82"/>
    </location>
</feature>
<proteinExistence type="inferred from homology"/>
<evidence type="ECO:0000256" key="6">
    <source>
        <dbReference type="ARBA" id="ARBA00022989"/>
    </source>
</evidence>
<dbReference type="eggNOG" id="COG0609">
    <property type="taxonomic scope" value="Bacteria"/>
</dbReference>
<keyword evidence="4" id="KW-1003">Cell membrane</keyword>
<comment type="similarity">
    <text evidence="2">Belongs to the binding-protein-dependent transport system permease family. FecCD subfamily.</text>
</comment>
<comment type="caution">
    <text evidence="9">The sequence shown here is derived from an EMBL/GenBank/DDBJ whole genome shotgun (WGS) entry which is preliminary data.</text>
</comment>
<dbReference type="InterPro" id="IPR037294">
    <property type="entry name" value="ABC_BtuC-like"/>
</dbReference>
<gene>
    <name evidence="9" type="ORF">FD03_GL001675</name>
</gene>
<keyword evidence="6 8" id="KW-1133">Transmembrane helix</keyword>
<dbReference type="InterPro" id="IPR000522">
    <property type="entry name" value="ABC_transptr_permease_BtuC"/>
</dbReference>
<reference evidence="9 10" key="1">
    <citation type="journal article" date="2015" name="Genome Announc.">
        <title>Expanding the biotechnology potential of lactobacilli through comparative genomics of 213 strains and associated genera.</title>
        <authorList>
            <person name="Sun Z."/>
            <person name="Harris H.M."/>
            <person name="McCann A."/>
            <person name="Guo C."/>
            <person name="Argimon S."/>
            <person name="Zhang W."/>
            <person name="Yang X."/>
            <person name="Jeffery I.B."/>
            <person name="Cooney J.C."/>
            <person name="Kagawa T.F."/>
            <person name="Liu W."/>
            <person name="Song Y."/>
            <person name="Salvetti E."/>
            <person name="Wrobel A."/>
            <person name="Rasinkangas P."/>
            <person name="Parkhill J."/>
            <person name="Rea M.C."/>
            <person name="O'Sullivan O."/>
            <person name="Ritari J."/>
            <person name="Douillard F.P."/>
            <person name="Paul Ross R."/>
            <person name="Yang R."/>
            <person name="Briner A.E."/>
            <person name="Felis G.E."/>
            <person name="de Vos W.M."/>
            <person name="Barrangou R."/>
            <person name="Klaenhammer T.R."/>
            <person name="Caufield P.W."/>
            <person name="Cui Y."/>
            <person name="Zhang H."/>
            <person name="O'Toole P.W."/>
        </authorList>
    </citation>
    <scope>NUCLEOTIDE SEQUENCE [LARGE SCALE GENOMIC DNA]</scope>
    <source>
        <strain evidence="9 10">DSM 19682</strain>
    </source>
</reference>
<dbReference type="STRING" id="1423775.FD03_GL001675"/>
<evidence type="ECO:0000313" key="9">
    <source>
        <dbReference type="EMBL" id="KRK79309.1"/>
    </source>
</evidence>
<dbReference type="PATRIC" id="fig|1423775.4.peg.1708"/>
<feature type="transmembrane region" description="Helical" evidence="8">
    <location>
        <begin position="104"/>
        <end position="132"/>
    </location>
</feature>
<comment type="subcellular location">
    <subcellularLocation>
        <location evidence="1">Cell membrane</location>
        <topology evidence="1">Multi-pass membrane protein</topology>
    </subcellularLocation>
</comment>
<dbReference type="AlphaFoldDB" id="A0A0R1K6S6"/>
<dbReference type="PANTHER" id="PTHR30472:SF25">
    <property type="entry name" value="ABC TRANSPORTER PERMEASE PROTEIN MJ0876-RELATED"/>
    <property type="match status" value="1"/>
</dbReference>
<feature type="transmembrane region" description="Helical" evidence="8">
    <location>
        <begin position="185"/>
        <end position="205"/>
    </location>
</feature>
<keyword evidence="3" id="KW-0813">Transport</keyword>
<protein>
    <recommendedName>
        <fullName evidence="11">Iron ABC transporter permease</fullName>
    </recommendedName>
</protein>
<evidence type="ECO:0000256" key="2">
    <source>
        <dbReference type="ARBA" id="ARBA00007935"/>
    </source>
</evidence>
<organism evidence="9 10">
    <name type="scientific">Companilactobacillus nodensis DSM 19682 = JCM 14932 = NBRC 107160</name>
    <dbReference type="NCBI Taxonomy" id="1423775"/>
    <lineage>
        <taxon>Bacteria</taxon>
        <taxon>Bacillati</taxon>
        <taxon>Bacillota</taxon>
        <taxon>Bacilli</taxon>
        <taxon>Lactobacillales</taxon>
        <taxon>Lactobacillaceae</taxon>
        <taxon>Companilactobacillus</taxon>
    </lineage>
</organism>
<dbReference type="SUPFAM" id="SSF81345">
    <property type="entry name" value="ABC transporter involved in vitamin B12 uptake, BtuC"/>
    <property type="match status" value="1"/>
</dbReference>
<dbReference type="GO" id="GO:0022857">
    <property type="term" value="F:transmembrane transporter activity"/>
    <property type="evidence" value="ECO:0007669"/>
    <property type="project" value="InterPro"/>
</dbReference>
<keyword evidence="10" id="KW-1185">Reference proteome</keyword>
<feature type="transmembrane region" description="Helical" evidence="8">
    <location>
        <begin position="291"/>
        <end position="316"/>
    </location>
</feature>
<dbReference type="Proteomes" id="UP000051248">
    <property type="component" value="Unassembled WGS sequence"/>
</dbReference>
<feature type="transmembrane region" description="Helical" evidence="8">
    <location>
        <begin position="225"/>
        <end position="254"/>
    </location>
</feature>
<dbReference type="GO" id="GO:0005886">
    <property type="term" value="C:plasma membrane"/>
    <property type="evidence" value="ECO:0007669"/>
    <property type="project" value="UniProtKB-SubCell"/>
</dbReference>
<name>A0A0R1K6S6_9LACO</name>
<dbReference type="Pfam" id="PF01032">
    <property type="entry name" value="FecCD"/>
    <property type="match status" value="1"/>
</dbReference>
<evidence type="ECO:0000313" key="10">
    <source>
        <dbReference type="Proteomes" id="UP000051248"/>
    </source>
</evidence>
<feature type="transmembrane region" description="Helical" evidence="8">
    <location>
        <begin position="17"/>
        <end position="34"/>
    </location>
</feature>
<evidence type="ECO:0000256" key="4">
    <source>
        <dbReference type="ARBA" id="ARBA00022475"/>
    </source>
</evidence>
<dbReference type="EMBL" id="AZDZ01000019">
    <property type="protein sequence ID" value="KRK79309.1"/>
    <property type="molecule type" value="Genomic_DNA"/>
</dbReference>
<evidence type="ECO:0000256" key="8">
    <source>
        <dbReference type="SAM" id="Phobius"/>
    </source>
</evidence>
<evidence type="ECO:0000256" key="3">
    <source>
        <dbReference type="ARBA" id="ARBA00022448"/>
    </source>
</evidence>
<evidence type="ECO:0000256" key="1">
    <source>
        <dbReference type="ARBA" id="ARBA00004651"/>
    </source>
</evidence>
<accession>A0A0R1K6S6</accession>
<dbReference type="CDD" id="cd06550">
    <property type="entry name" value="TM_ABC_iron-siderophores_like"/>
    <property type="match status" value="1"/>
</dbReference>
<dbReference type="OrthoDB" id="9811721at2"/>
<sequence length="325" mass="36026">MGLIKLSISKQSKFNKFLFFNIIVLLIFVFLNIFSGDNSMVNVFNIQTSDYPILQLRISRTMVALFTGGLISIAGLFLQLIFRNNLVDPGLVGLTSSTSFFKNLLAIFLPAFLGSNIIYGAVGSFILVAILIWLKSKNIGPTRFVLFGVCLTVFFISLNQVMSYITHADNSIFSGFNLVSPDVTYLMVILGGVLLSVLVLFDKYIPYYSFNDNKITELGIDIKKINIYILVLISIIIATIVGIVGEFLFIGIVIPNIVKSINGTKTENYFFDTVLLGANLMLTSDFIGRNLFFPVEVPAGLICSLICAPILFYFVLRGSHGSKEY</sequence>
<keyword evidence="5 8" id="KW-0812">Transmembrane</keyword>
<evidence type="ECO:0008006" key="11">
    <source>
        <dbReference type="Google" id="ProtNLM"/>
    </source>
</evidence>
<dbReference type="Gene3D" id="1.10.3470.10">
    <property type="entry name" value="ABC transporter involved in vitamin B12 uptake, BtuC"/>
    <property type="match status" value="1"/>
</dbReference>
<dbReference type="PANTHER" id="PTHR30472">
    <property type="entry name" value="FERRIC ENTEROBACTIN TRANSPORT SYSTEM PERMEASE PROTEIN"/>
    <property type="match status" value="1"/>
</dbReference>
<feature type="transmembrane region" description="Helical" evidence="8">
    <location>
        <begin position="144"/>
        <end position="165"/>
    </location>
</feature>
<evidence type="ECO:0000256" key="7">
    <source>
        <dbReference type="ARBA" id="ARBA00023136"/>
    </source>
</evidence>
<keyword evidence="7 8" id="KW-0472">Membrane</keyword>
<evidence type="ECO:0000256" key="5">
    <source>
        <dbReference type="ARBA" id="ARBA00022692"/>
    </source>
</evidence>